<dbReference type="InterPro" id="IPR036264">
    <property type="entry name" value="Bact_exopeptidase_dim_dom"/>
</dbReference>
<dbReference type="GO" id="GO:0046872">
    <property type="term" value="F:metal ion binding"/>
    <property type="evidence" value="ECO:0007669"/>
    <property type="project" value="UniProtKB-KW"/>
</dbReference>
<keyword evidence="7" id="KW-1185">Reference proteome</keyword>
<feature type="domain" description="Peptidase M20 dimerisation" evidence="5">
    <location>
        <begin position="218"/>
        <end position="317"/>
    </location>
</feature>
<protein>
    <submittedName>
        <fullName evidence="6">Allantoate deiminase</fullName>
    </submittedName>
</protein>
<dbReference type="GO" id="GO:0016813">
    <property type="term" value="F:hydrolase activity, acting on carbon-nitrogen (but not peptide) bonds, in linear amidines"/>
    <property type="evidence" value="ECO:0007669"/>
    <property type="project" value="InterPro"/>
</dbReference>
<feature type="binding site" evidence="3">
    <location>
        <position position="87"/>
    </location>
    <ligand>
        <name>Zn(2+)</name>
        <dbReference type="ChEBI" id="CHEBI:29105"/>
        <label>1</label>
    </ligand>
</feature>
<dbReference type="PANTHER" id="PTHR32494">
    <property type="entry name" value="ALLANTOATE DEIMINASE-RELATED"/>
    <property type="match status" value="1"/>
</dbReference>
<keyword evidence="2" id="KW-0378">Hydrolase</keyword>
<dbReference type="OrthoDB" id="9808195at2"/>
<feature type="binding site" evidence="4">
    <location>
        <position position="280"/>
    </location>
    <ligand>
        <name>allantoate</name>
        <dbReference type="ChEBI" id="CHEBI:17536"/>
    </ligand>
</feature>
<dbReference type="PANTHER" id="PTHR32494:SF5">
    <property type="entry name" value="ALLANTOATE AMIDOHYDROLASE"/>
    <property type="match status" value="1"/>
</dbReference>
<evidence type="ECO:0000256" key="1">
    <source>
        <dbReference type="ARBA" id="ARBA00006153"/>
    </source>
</evidence>
<dbReference type="InterPro" id="IPR002933">
    <property type="entry name" value="Peptidase_M20"/>
</dbReference>
<dbReference type="SUPFAM" id="SSF53187">
    <property type="entry name" value="Zn-dependent exopeptidases"/>
    <property type="match status" value="1"/>
</dbReference>
<dbReference type="Gene3D" id="3.40.630.10">
    <property type="entry name" value="Zn peptidases"/>
    <property type="match status" value="1"/>
</dbReference>
<dbReference type="PIRSF" id="PIRSF001235">
    <property type="entry name" value="Amidase_carbamoylase"/>
    <property type="match status" value="1"/>
</dbReference>
<evidence type="ECO:0000256" key="4">
    <source>
        <dbReference type="PIRSR" id="PIRSR001235-2"/>
    </source>
</evidence>
<dbReference type="STRING" id="266892.SAMN04488054_10177"/>
<sequence length="414" mass="45747">MSTDLQASEVPESETLRLIEWLASFGETEDGGTTRLLYSDSWLEAQHAVFDMFQNKGLTPFFDDAGNLYGRVEGTEQTSPAVVTGSHIDTVVNGGKYDGAYGIVASFLAVTRLIEAYGPPKKTIDVVSLCEEEGSRFPITFWGSGHITGQYAGKDPKDYIDKEGVSLETAMHEAGFGKKQYPAPHRTDIECFVEMHIEQGHVLEQNGCSVGVVEGIVGQRRYHIHVTGESNHAGTTPMTFRKDAMAAASEMIHWIHREAFKDDYLVATVGQIEARPNTTNVIAGHVVFSLDIRHHEQDVLDTFCSSVLTHLEETAQHYGVSMQASKWLDVSPVSMDSGLTRRALEQCSMHSIPAHPMFSGAGHDAQVFGNLFPTSLLFVPSHNGISHSPQEFTCREDLEKGVRMMTEFLYTIAW</sequence>
<dbReference type="Pfam" id="PF01546">
    <property type="entry name" value="Peptidase_M20"/>
    <property type="match status" value="1"/>
</dbReference>
<dbReference type="NCBIfam" id="NF006771">
    <property type="entry name" value="PRK09290.1-5"/>
    <property type="match status" value="1"/>
</dbReference>
<keyword evidence="3" id="KW-0479">Metal-binding</keyword>
<keyword evidence="3" id="KW-0862">Zinc</keyword>
<comment type="similarity">
    <text evidence="1">Belongs to the peptidase M20 family.</text>
</comment>
<comment type="cofactor">
    <cofactor evidence="3">
        <name>Zn(2+)</name>
        <dbReference type="ChEBI" id="CHEBI:29105"/>
    </cofactor>
    <text evidence="3">Binds 2 Zn(2+) ions per subunit.</text>
</comment>
<gene>
    <name evidence="6" type="ORF">SAMN04488054_10177</name>
</gene>
<organism evidence="6 7">
    <name type="scientific">Salibacterium qingdaonense</name>
    <dbReference type="NCBI Taxonomy" id="266892"/>
    <lineage>
        <taxon>Bacteria</taxon>
        <taxon>Bacillati</taxon>
        <taxon>Bacillota</taxon>
        <taxon>Bacilli</taxon>
        <taxon>Bacillales</taxon>
        <taxon>Bacillaceae</taxon>
    </lineage>
</organism>
<feature type="binding site" evidence="3">
    <location>
        <position position="196"/>
    </location>
    <ligand>
        <name>Zn(2+)</name>
        <dbReference type="ChEBI" id="CHEBI:29105"/>
        <label>1</label>
    </ligand>
</feature>
<dbReference type="AlphaFoldDB" id="A0A1I4HYK8"/>
<dbReference type="Proteomes" id="UP000199668">
    <property type="component" value="Unassembled WGS sequence"/>
</dbReference>
<evidence type="ECO:0000313" key="6">
    <source>
        <dbReference type="EMBL" id="SFL46907.1"/>
    </source>
</evidence>
<proteinExistence type="inferred from homology"/>
<evidence type="ECO:0000313" key="7">
    <source>
        <dbReference type="Proteomes" id="UP000199668"/>
    </source>
</evidence>
<evidence type="ECO:0000256" key="3">
    <source>
        <dbReference type="PIRSR" id="PIRSR001235-1"/>
    </source>
</evidence>
<feature type="binding site" evidence="3">
    <location>
        <position position="98"/>
    </location>
    <ligand>
        <name>Zn(2+)</name>
        <dbReference type="ChEBI" id="CHEBI:29105"/>
        <label>1</label>
    </ligand>
</feature>
<evidence type="ECO:0000259" key="5">
    <source>
        <dbReference type="Pfam" id="PF07687"/>
    </source>
</evidence>
<dbReference type="RefSeq" id="WP_090925061.1">
    <property type="nucleotide sequence ID" value="NZ_FOTY01000001.1"/>
</dbReference>
<reference evidence="6 7" key="1">
    <citation type="submission" date="2016-10" db="EMBL/GenBank/DDBJ databases">
        <authorList>
            <person name="de Groot N.N."/>
        </authorList>
    </citation>
    <scope>NUCLEOTIDE SEQUENCE [LARGE SCALE GENOMIC DNA]</scope>
    <source>
        <strain evidence="6 7">CGMCC 1.6134</strain>
    </source>
</reference>
<evidence type="ECO:0000256" key="2">
    <source>
        <dbReference type="ARBA" id="ARBA00022801"/>
    </source>
</evidence>
<feature type="binding site" evidence="4">
    <location>
        <position position="293"/>
    </location>
    <ligand>
        <name>allantoate</name>
        <dbReference type="ChEBI" id="CHEBI:17536"/>
    </ligand>
</feature>
<accession>A0A1I4HYK8</accession>
<feature type="binding site" evidence="3">
    <location>
        <position position="98"/>
    </location>
    <ligand>
        <name>Zn(2+)</name>
        <dbReference type="ChEBI" id="CHEBI:29105"/>
        <label>2</label>
    </ligand>
</feature>
<dbReference type="NCBIfam" id="TIGR01879">
    <property type="entry name" value="hydantase"/>
    <property type="match status" value="1"/>
</dbReference>
<dbReference type="Pfam" id="PF07687">
    <property type="entry name" value="M20_dimer"/>
    <property type="match status" value="1"/>
</dbReference>
<dbReference type="EMBL" id="FOTY01000001">
    <property type="protein sequence ID" value="SFL46907.1"/>
    <property type="molecule type" value="Genomic_DNA"/>
</dbReference>
<feature type="binding site" evidence="3">
    <location>
        <position position="387"/>
    </location>
    <ligand>
        <name>Zn(2+)</name>
        <dbReference type="ChEBI" id="CHEBI:29105"/>
        <label>2</label>
    </ligand>
</feature>
<dbReference type="InterPro" id="IPR011650">
    <property type="entry name" value="Peptidase_M20_dimer"/>
</dbReference>
<dbReference type="Gene3D" id="3.30.70.360">
    <property type="match status" value="1"/>
</dbReference>
<feature type="binding site" evidence="3">
    <location>
        <position position="133"/>
    </location>
    <ligand>
        <name>Zn(2+)</name>
        <dbReference type="ChEBI" id="CHEBI:29105"/>
        <label>2</label>
    </ligand>
</feature>
<dbReference type="CDD" id="cd03884">
    <property type="entry name" value="M20_bAS"/>
    <property type="match status" value="1"/>
</dbReference>
<dbReference type="InterPro" id="IPR010158">
    <property type="entry name" value="Amidase_Cbmase"/>
</dbReference>
<dbReference type="SUPFAM" id="SSF55031">
    <property type="entry name" value="Bacterial exopeptidase dimerisation domain"/>
    <property type="match status" value="1"/>
</dbReference>
<feature type="binding site" evidence="4">
    <location>
        <position position="221"/>
    </location>
    <ligand>
        <name>allantoate</name>
        <dbReference type="ChEBI" id="CHEBI:17536"/>
    </ligand>
</feature>
<name>A0A1I4HYK8_9BACI</name>